<proteinExistence type="predicted"/>
<dbReference type="Proteomes" id="UP000250140">
    <property type="component" value="Unassembled WGS sequence"/>
</dbReference>
<reference evidence="2 3" key="1">
    <citation type="journal article" date="2016" name="Nat. Commun.">
        <title>Ectomycorrhizal ecology is imprinted in the genome of the dominant symbiotic fungus Cenococcum geophilum.</title>
        <authorList>
            <consortium name="DOE Joint Genome Institute"/>
            <person name="Peter M."/>
            <person name="Kohler A."/>
            <person name="Ohm R.A."/>
            <person name="Kuo A."/>
            <person name="Krutzmann J."/>
            <person name="Morin E."/>
            <person name="Arend M."/>
            <person name="Barry K.W."/>
            <person name="Binder M."/>
            <person name="Choi C."/>
            <person name="Clum A."/>
            <person name="Copeland A."/>
            <person name="Grisel N."/>
            <person name="Haridas S."/>
            <person name="Kipfer T."/>
            <person name="LaButti K."/>
            <person name="Lindquist E."/>
            <person name="Lipzen A."/>
            <person name="Maire R."/>
            <person name="Meier B."/>
            <person name="Mihaltcheva S."/>
            <person name="Molinier V."/>
            <person name="Murat C."/>
            <person name="Poggeler S."/>
            <person name="Quandt C.A."/>
            <person name="Sperisen C."/>
            <person name="Tritt A."/>
            <person name="Tisserant E."/>
            <person name="Crous P.W."/>
            <person name="Henrissat B."/>
            <person name="Nehls U."/>
            <person name="Egli S."/>
            <person name="Spatafora J.W."/>
            <person name="Grigoriev I.V."/>
            <person name="Martin F.M."/>
        </authorList>
    </citation>
    <scope>NUCLEOTIDE SEQUENCE [LARGE SCALE GENOMIC DNA]</scope>
    <source>
        <strain evidence="2 3">CBS 207.34</strain>
    </source>
</reference>
<feature type="compositionally biased region" description="Polar residues" evidence="1">
    <location>
        <begin position="23"/>
        <end position="57"/>
    </location>
</feature>
<feature type="compositionally biased region" description="Polar residues" evidence="1">
    <location>
        <begin position="229"/>
        <end position="239"/>
    </location>
</feature>
<name>A0A8E2FAJ8_9PEZI</name>
<feature type="compositionally biased region" description="Basic and acidic residues" evidence="1">
    <location>
        <begin position="640"/>
        <end position="662"/>
    </location>
</feature>
<dbReference type="EMBL" id="KV748695">
    <property type="protein sequence ID" value="OCL13615.1"/>
    <property type="molecule type" value="Genomic_DNA"/>
</dbReference>
<feature type="compositionally biased region" description="Basic and acidic residues" evidence="1">
    <location>
        <begin position="201"/>
        <end position="220"/>
    </location>
</feature>
<feature type="compositionally biased region" description="Basic and acidic residues" evidence="1">
    <location>
        <begin position="419"/>
        <end position="438"/>
    </location>
</feature>
<gene>
    <name evidence="2" type="ORF">AOQ84DRAFT_97497</name>
</gene>
<feature type="region of interest" description="Disordered" evidence="1">
    <location>
        <begin position="23"/>
        <end position="461"/>
    </location>
</feature>
<keyword evidence="3" id="KW-1185">Reference proteome</keyword>
<accession>A0A8E2FAJ8</accession>
<dbReference type="InterPro" id="IPR038765">
    <property type="entry name" value="Papain-like_cys_pep_sf"/>
</dbReference>
<feature type="compositionally biased region" description="Polar residues" evidence="1">
    <location>
        <begin position="270"/>
        <end position="301"/>
    </location>
</feature>
<feature type="compositionally biased region" description="Basic and acidic residues" evidence="1">
    <location>
        <begin position="147"/>
        <end position="162"/>
    </location>
</feature>
<feature type="region of interest" description="Disordered" evidence="1">
    <location>
        <begin position="639"/>
        <end position="662"/>
    </location>
</feature>
<evidence type="ECO:0000313" key="2">
    <source>
        <dbReference type="EMBL" id="OCL13615.1"/>
    </source>
</evidence>
<evidence type="ECO:0000256" key="1">
    <source>
        <dbReference type="SAM" id="MobiDB-lite"/>
    </source>
</evidence>
<protein>
    <submittedName>
        <fullName evidence="2">Uncharacterized protein</fullName>
    </submittedName>
</protein>
<sequence length="761" mass="85440">MPPMPAIPSFLSNSSLGAVVGSLFSSTAPPETNKASNSSAETNDASHAILTSGTSRATAAEQDLRNCSSETNIRDRRRDVRSPDERRLTGDYETPADAVIIEPPDTRPSMARPKPYSGPHKPLNTLDNAGRFEGRPRGPETYSAKRRTIERLDSLKLQKSRGDNVGGRGSTYAFPEGVSSAHKRRKIEDSKSTLSPPNVIDLERDDPITSDTRRRERIPERGQAFAQPSLPSHSQNSLDSGRRPTYDGFAPTEFRTMNETVDPRRRKQKQLQSHSASCSSATPTHISSNTFSTSQARSKTGNAGLAIEVSDDDSIPQHVVPRRSSNPMEPLQRLLDSTLLPSPRHTLRDHEPGLKSKYFPNRPRDVSSKEGSVVKARDSHSPVRVFRSLKRSLQLERSPSPPLRSKFKRTEDPDSSIDELQRPENVPEPRLSRTDKRSYSTKLANPATKRKPGKDRNSGWPMKMVRTHGKTFAGPMLNLLYDRETNSFYVRTCNTDDSHQVAEERVELQKINRAFKEDGKCRIRVMGPRLDNRVWTYDLEFADRNGYDGFLSYVDTTSNKIYSKENGEMDSLFSRGLDTTPSGNALGSSSLCDDTVDELALLQARTQRGAQHTKESLQTMVEPITQRRPQNTLVSKLRASGHDDMTERRPRALKQDARTDSALIDEKQSTSRLRSTRLSNSMDKSRTILNQTRSPSPSENMRYSINPGLGPKWDQPVIYPPTGRRRAHVDFDDLLRLDDGEFLNDNLIDFYMKCVSQSSFL</sequence>
<dbReference type="SUPFAM" id="SSF54001">
    <property type="entry name" value="Cysteine proteinases"/>
    <property type="match status" value="1"/>
</dbReference>
<evidence type="ECO:0000313" key="3">
    <source>
        <dbReference type="Proteomes" id="UP000250140"/>
    </source>
</evidence>
<dbReference type="AlphaFoldDB" id="A0A8E2FAJ8"/>
<organism evidence="2 3">
    <name type="scientific">Glonium stellatum</name>
    <dbReference type="NCBI Taxonomy" id="574774"/>
    <lineage>
        <taxon>Eukaryota</taxon>
        <taxon>Fungi</taxon>
        <taxon>Dikarya</taxon>
        <taxon>Ascomycota</taxon>
        <taxon>Pezizomycotina</taxon>
        <taxon>Dothideomycetes</taxon>
        <taxon>Pleosporomycetidae</taxon>
        <taxon>Gloniales</taxon>
        <taxon>Gloniaceae</taxon>
        <taxon>Glonium</taxon>
    </lineage>
</organism>
<feature type="compositionally biased region" description="Basic and acidic residues" evidence="1">
    <location>
        <begin position="72"/>
        <end position="90"/>
    </location>
</feature>
<dbReference type="OrthoDB" id="442460at2759"/>